<dbReference type="PANTHER" id="PTHR10615">
    <property type="entry name" value="HISTONE ACETYLTRANSFERASE"/>
    <property type="match status" value="1"/>
</dbReference>
<dbReference type="EMBL" id="JAUCMV010000004">
    <property type="protein sequence ID" value="KAK0404957.1"/>
    <property type="molecule type" value="Genomic_DNA"/>
</dbReference>
<dbReference type="EC" id="2.3.1.48" evidence="2"/>
<dbReference type="PROSITE" id="PS51726">
    <property type="entry name" value="MYST_HAT"/>
    <property type="match status" value="1"/>
</dbReference>
<evidence type="ECO:0000259" key="7">
    <source>
        <dbReference type="PROSITE" id="PS51726"/>
    </source>
</evidence>
<keyword evidence="9" id="KW-1185">Reference proteome</keyword>
<dbReference type="SUPFAM" id="SSF54160">
    <property type="entry name" value="Chromo domain-like"/>
    <property type="match status" value="2"/>
</dbReference>
<dbReference type="InterPro" id="IPR016197">
    <property type="entry name" value="Chromo-like_dom_sf"/>
</dbReference>
<evidence type="ECO:0000256" key="4">
    <source>
        <dbReference type="ARBA" id="ARBA00022990"/>
    </source>
</evidence>
<comment type="similarity">
    <text evidence="1">Belongs to the MYST (SAS/MOZ) family.</text>
</comment>
<dbReference type="InterPro" id="IPR002717">
    <property type="entry name" value="HAT_MYST-type"/>
</dbReference>
<name>A0AA39LPJ3_9BILA</name>
<dbReference type="SUPFAM" id="SSF55729">
    <property type="entry name" value="Acyl-CoA N-acyltransferases (Nat)"/>
    <property type="match status" value="1"/>
</dbReference>
<evidence type="ECO:0000313" key="8">
    <source>
        <dbReference type="EMBL" id="KAK0404957.1"/>
    </source>
</evidence>
<dbReference type="Gene3D" id="1.10.10.10">
    <property type="entry name" value="Winged helix-like DNA-binding domain superfamily/Winged helix DNA-binding domain"/>
    <property type="match status" value="1"/>
</dbReference>
<feature type="region of interest" description="Disordered" evidence="6">
    <location>
        <begin position="83"/>
        <end position="137"/>
    </location>
</feature>
<protein>
    <recommendedName>
        <fullName evidence="2">histone acetyltransferase</fullName>
        <ecNumber evidence="2">2.3.1.48</ecNumber>
    </recommendedName>
</protein>
<dbReference type="Gene3D" id="2.30.30.140">
    <property type="match status" value="1"/>
</dbReference>
<dbReference type="Pfam" id="PF01853">
    <property type="entry name" value="MOZ_SAS"/>
    <property type="match status" value="1"/>
</dbReference>
<dbReference type="Gene3D" id="3.40.630.30">
    <property type="match status" value="1"/>
</dbReference>
<dbReference type="Pfam" id="PF11717">
    <property type="entry name" value="Tudor-knot"/>
    <property type="match status" value="1"/>
</dbReference>
<feature type="active site" description="Proton donor/acceptor" evidence="5">
    <location>
        <position position="399"/>
    </location>
</feature>
<reference evidence="8" key="1">
    <citation type="submission" date="2023-06" db="EMBL/GenBank/DDBJ databases">
        <title>Genomic analysis of the entomopathogenic nematode Steinernema hermaphroditum.</title>
        <authorList>
            <person name="Schwarz E.M."/>
            <person name="Heppert J.K."/>
            <person name="Baniya A."/>
            <person name="Schwartz H.T."/>
            <person name="Tan C.-H."/>
            <person name="Antoshechkin I."/>
            <person name="Sternberg P.W."/>
            <person name="Goodrich-Blair H."/>
            <person name="Dillman A.R."/>
        </authorList>
    </citation>
    <scope>NUCLEOTIDE SEQUENCE</scope>
    <source>
        <strain evidence="8">PS9179</strain>
        <tissue evidence="8">Whole animal</tissue>
    </source>
</reference>
<dbReference type="InterPro" id="IPR016181">
    <property type="entry name" value="Acyl_CoA_acyltransferase"/>
</dbReference>
<evidence type="ECO:0000256" key="2">
    <source>
        <dbReference type="ARBA" id="ARBA00013184"/>
    </source>
</evidence>
<sequence>MPETKKKEESVRPLEEDPTIRKGERYIVLLENDHGMLEMKADVIEEKLFEVSNPLVNGEHAPFLAPRLAKVAKELVEQMQEDHKRRLRKRKEGALDWDAGVPKKKFKSNGHTPAAADGQNGNHVEEEPMEDSPECHHPEEFHMPAILSFPMYYVHYIDADRRLDRWVPRWKFLRRLPSGDSTPAPVATRSKTNFDYEFNKPLESFERMTPKAANLEKEHEQATRVKTVEAVQFSDHVIESWYFSPYSSSFTRNGIVFICEFCLLYTHDYIEFYCHKANACNQRHPPGTEIYRSENISVFEVRGDEQRFYCQSLCLLGKLFLDHKTLFYDVTNFNFYVLCETRDDGEHPVGFFSKENDSPLNNLACIMILPPKQRKGYGSFLIQLSYELSRREQLVAGPEYPLSDMGRIAYRKYWNLALMYAFRKNKYELMSIPELRASTGLREVDIMYVIKLWKLRNPHKVETFKEGDEILVQVRKGMRPGTPPTLILNHKLLEWTPKVMPMDARKRLMSTASTR</sequence>
<gene>
    <name evidence="8" type="ORF">QR680_017721</name>
</gene>
<dbReference type="InterPro" id="IPR050603">
    <property type="entry name" value="MYST_HAT"/>
</dbReference>
<proteinExistence type="inferred from homology"/>
<dbReference type="GO" id="GO:0006355">
    <property type="term" value="P:regulation of DNA-templated transcription"/>
    <property type="evidence" value="ECO:0007669"/>
    <property type="project" value="InterPro"/>
</dbReference>
<dbReference type="InterPro" id="IPR040706">
    <property type="entry name" value="Zf-MYST"/>
</dbReference>
<dbReference type="AlphaFoldDB" id="A0AA39LPJ3"/>
<dbReference type="GO" id="GO:0004402">
    <property type="term" value="F:histone acetyltransferase activity"/>
    <property type="evidence" value="ECO:0007669"/>
    <property type="project" value="InterPro"/>
</dbReference>
<evidence type="ECO:0000256" key="3">
    <source>
        <dbReference type="ARBA" id="ARBA00022679"/>
    </source>
</evidence>
<evidence type="ECO:0000256" key="6">
    <source>
        <dbReference type="SAM" id="MobiDB-lite"/>
    </source>
</evidence>
<keyword evidence="3" id="KW-0808">Transferase</keyword>
<dbReference type="Pfam" id="PF17772">
    <property type="entry name" value="zf-MYST"/>
    <property type="match status" value="1"/>
</dbReference>
<comment type="caution">
    <text evidence="8">The sequence shown here is derived from an EMBL/GenBank/DDBJ whole genome shotgun (WGS) entry which is preliminary data.</text>
</comment>
<evidence type="ECO:0000256" key="1">
    <source>
        <dbReference type="ARBA" id="ARBA00010107"/>
    </source>
</evidence>
<feature type="domain" description="MYST-type HAT" evidence="7">
    <location>
        <begin position="223"/>
        <end position="497"/>
    </location>
</feature>
<evidence type="ECO:0000256" key="5">
    <source>
        <dbReference type="PIRSR" id="PIRSR602717-51"/>
    </source>
</evidence>
<dbReference type="InterPro" id="IPR025995">
    <property type="entry name" value="Tudor-knot"/>
</dbReference>
<accession>A0AA39LPJ3</accession>
<dbReference type="Proteomes" id="UP001175271">
    <property type="component" value="Unassembled WGS sequence"/>
</dbReference>
<keyword evidence="4" id="KW-0007">Acetylation</keyword>
<dbReference type="Gene3D" id="3.30.60.60">
    <property type="entry name" value="N-acetyl transferase-like"/>
    <property type="match status" value="1"/>
</dbReference>
<evidence type="ECO:0000313" key="9">
    <source>
        <dbReference type="Proteomes" id="UP001175271"/>
    </source>
</evidence>
<dbReference type="InterPro" id="IPR036388">
    <property type="entry name" value="WH-like_DNA-bd_sf"/>
</dbReference>
<organism evidence="8 9">
    <name type="scientific">Steinernema hermaphroditum</name>
    <dbReference type="NCBI Taxonomy" id="289476"/>
    <lineage>
        <taxon>Eukaryota</taxon>
        <taxon>Metazoa</taxon>
        <taxon>Ecdysozoa</taxon>
        <taxon>Nematoda</taxon>
        <taxon>Chromadorea</taxon>
        <taxon>Rhabditida</taxon>
        <taxon>Tylenchina</taxon>
        <taxon>Panagrolaimomorpha</taxon>
        <taxon>Strongyloidoidea</taxon>
        <taxon>Steinernematidae</taxon>
        <taxon>Steinernema</taxon>
    </lineage>
</organism>